<feature type="region of interest" description="Disordered" evidence="2">
    <location>
        <begin position="713"/>
        <end position="751"/>
    </location>
</feature>
<organism evidence="3 4">
    <name type="scientific">Sanghuangporus baumii</name>
    <name type="common">Phellinus baumii</name>
    <dbReference type="NCBI Taxonomy" id="108892"/>
    <lineage>
        <taxon>Eukaryota</taxon>
        <taxon>Fungi</taxon>
        <taxon>Dikarya</taxon>
        <taxon>Basidiomycota</taxon>
        <taxon>Agaricomycotina</taxon>
        <taxon>Agaricomycetes</taxon>
        <taxon>Hymenochaetales</taxon>
        <taxon>Hymenochaetaceae</taxon>
        <taxon>Sanghuangporus</taxon>
    </lineage>
</organism>
<evidence type="ECO:0000313" key="3">
    <source>
        <dbReference type="EMBL" id="OCB92030.1"/>
    </source>
</evidence>
<dbReference type="PANTHER" id="PTHR22767">
    <property type="entry name" value="N-TERMINAL ACETYLTRANSFERASE-RELATED"/>
    <property type="match status" value="1"/>
</dbReference>
<dbReference type="SUPFAM" id="SSF48452">
    <property type="entry name" value="TPR-like"/>
    <property type="match status" value="1"/>
</dbReference>
<protein>
    <submittedName>
        <fullName evidence="3">Actin cytoskeleton organization protein</fullName>
    </submittedName>
</protein>
<dbReference type="PANTHER" id="PTHR22767:SF3">
    <property type="entry name" value="N-ALPHA-ACETYLTRANSFERASE 25, NATB AUXILIARY SUBUNIT"/>
    <property type="match status" value="1"/>
</dbReference>
<evidence type="ECO:0000256" key="1">
    <source>
        <dbReference type="ARBA" id="ARBA00006298"/>
    </source>
</evidence>
<feature type="region of interest" description="Disordered" evidence="2">
    <location>
        <begin position="651"/>
        <end position="670"/>
    </location>
</feature>
<keyword evidence="4" id="KW-1185">Reference proteome</keyword>
<comment type="caution">
    <text evidence="3">The sequence shown here is derived from an EMBL/GenBank/DDBJ whole genome shotgun (WGS) entry which is preliminary data.</text>
</comment>
<dbReference type="InterPro" id="IPR019183">
    <property type="entry name" value="NAA25_NatB_aux_su"/>
</dbReference>
<reference evidence="3" key="1">
    <citation type="submission" date="2016-06" db="EMBL/GenBank/DDBJ databases">
        <title>Draft Genome sequence of the fungus Inonotus baumii.</title>
        <authorList>
            <person name="Zhu H."/>
            <person name="Lin W."/>
        </authorList>
    </citation>
    <scope>NUCLEOTIDE SEQUENCE</scope>
    <source>
        <strain evidence="3">821</strain>
    </source>
</reference>
<dbReference type="InterPro" id="IPR011990">
    <property type="entry name" value="TPR-like_helical_dom_sf"/>
</dbReference>
<dbReference type="AlphaFoldDB" id="A0A9Q5I616"/>
<dbReference type="Pfam" id="PF09797">
    <property type="entry name" value="NatB_MDM20"/>
    <property type="match status" value="1"/>
</dbReference>
<name>A0A9Q5I616_SANBA</name>
<dbReference type="OrthoDB" id="1874341at2759"/>
<dbReference type="Proteomes" id="UP000757232">
    <property type="component" value="Unassembled WGS sequence"/>
</dbReference>
<gene>
    <name evidence="3" type="ORF">A7U60_g646</name>
</gene>
<dbReference type="EMBL" id="LNZH02000041">
    <property type="protein sequence ID" value="OCB92030.1"/>
    <property type="molecule type" value="Genomic_DNA"/>
</dbReference>
<dbReference type="GO" id="GO:0031416">
    <property type="term" value="C:NatB complex"/>
    <property type="evidence" value="ECO:0007669"/>
    <property type="project" value="TreeGrafter"/>
</dbReference>
<dbReference type="Gene3D" id="1.25.40.1040">
    <property type="match status" value="1"/>
</dbReference>
<evidence type="ECO:0000313" key="4">
    <source>
        <dbReference type="Proteomes" id="UP000757232"/>
    </source>
</evidence>
<proteinExistence type="inferred from homology"/>
<comment type="similarity">
    <text evidence="1">Belongs to the MDM20/NAA25 family.</text>
</comment>
<accession>A0A9Q5I616</accession>
<sequence length="907" mass="101390">MQIQALKALAIVRMNKIEECLPICDEVLASKPTDLDTLNVMMLVLRALGRHSDLVTMYDEAYKAQPGNEELGAQDFFANVRTGNWKAAQQIAQRLFKSFGGIGGDRYLYWSVLSAMLQANDVSTPPTMRPVLQRLAHRLLEGAKIPPHASADRLHVHLTVLKTLGMHDDAAALVDTEEGKAVAKTSLIVDEVRRELVQARRDFPAEGKRATQKIEEGDRNWLEFLAVVEAQFVDPNEAKISDARQFFRKTAVADDRRDRGAWLALLELERRAREQNLGSDFEAENGLMGLLKLYFELFADKLCCFEDLKPYLSTSDLQRSINIYKLKRYLLAPEQLTAEQETAHALAYLRAYTAALPLGKELPSTELQPADDLVLLAAQAFVNSWKISGARKSVYEAKKRKLISIYTASIGKINWLYTAVSVLEYAAQHSKNSYLIRLHLVRLHQLLSAPALALQHYRAMRIKQMQSDTLSHFLLARASTYSLAASGDLTLTTECVEASNIYASNSQDTSEFIVRAFAQEKYSQANLIEFEERLDNSLQRDLVKIEHVRMRLAHEGLSQDLVDMELIELKFIFDRTHHDNRDFGVLPNYQPRGQPTFSDQTLLINSPGLGWLRTFLRIYIRVFLLASDIDDVVEEKLLIGDRPKVADTAESKVPLKDRLPERKEEELGSLSSDERALFDYVSGLCDWLSPYHDHARPPPETVLAEATKAQELQRNGKAAVASNSASKGAHASPNGSPSPPTNGQKKVSEEPLPVKEAPEIVVGHFDALAARFKEVTAVKHLPWEALHVATLAQEAALLLALLSQRFKTPAVVKQNKLGALTASLRSLRQNSVSVLKDMAAELSEMGAHEGTVEARRAFVDACNPIQQLPEFDNDTLLDVAKRVCDSRKRVLEGVAKGITKITTNHLQ</sequence>
<evidence type="ECO:0000256" key="2">
    <source>
        <dbReference type="SAM" id="MobiDB-lite"/>
    </source>
</evidence>